<reference evidence="2 3" key="1">
    <citation type="journal article" date="2013" name="Proc. Natl. Acad. Sci. U.S.A.">
        <title>Fine-scale variation in meiotic recombination in Mimulus inferred from population shotgun sequencing.</title>
        <authorList>
            <person name="Hellsten U."/>
            <person name="Wright K.M."/>
            <person name="Jenkins J."/>
            <person name="Shu S."/>
            <person name="Yuan Y."/>
            <person name="Wessler S.R."/>
            <person name="Schmutz J."/>
            <person name="Willis J.H."/>
            <person name="Rokhsar D.S."/>
        </authorList>
    </citation>
    <scope>NUCLEOTIDE SEQUENCE [LARGE SCALE GENOMIC DNA]</scope>
    <source>
        <strain evidence="3">cv. DUN x IM62</strain>
    </source>
</reference>
<gene>
    <name evidence="2" type="ORF">MIMGU_mgv1a015425mg</name>
</gene>
<accession>A0A022PUL1</accession>
<feature type="compositionally biased region" description="Basic and acidic residues" evidence="1">
    <location>
        <begin position="90"/>
        <end position="119"/>
    </location>
</feature>
<dbReference type="AlphaFoldDB" id="A0A022PUL1"/>
<organism evidence="2 3">
    <name type="scientific">Erythranthe guttata</name>
    <name type="common">Yellow monkey flower</name>
    <name type="synonym">Mimulus guttatus</name>
    <dbReference type="NCBI Taxonomy" id="4155"/>
    <lineage>
        <taxon>Eukaryota</taxon>
        <taxon>Viridiplantae</taxon>
        <taxon>Streptophyta</taxon>
        <taxon>Embryophyta</taxon>
        <taxon>Tracheophyta</taxon>
        <taxon>Spermatophyta</taxon>
        <taxon>Magnoliopsida</taxon>
        <taxon>eudicotyledons</taxon>
        <taxon>Gunneridae</taxon>
        <taxon>Pentapetalae</taxon>
        <taxon>asterids</taxon>
        <taxon>lamiids</taxon>
        <taxon>Lamiales</taxon>
        <taxon>Phrymaceae</taxon>
        <taxon>Erythranthe</taxon>
    </lineage>
</organism>
<feature type="region of interest" description="Disordered" evidence="1">
    <location>
        <begin position="90"/>
        <end position="121"/>
    </location>
</feature>
<keyword evidence="3" id="KW-1185">Reference proteome</keyword>
<evidence type="ECO:0000313" key="2">
    <source>
        <dbReference type="EMBL" id="EYU19456.1"/>
    </source>
</evidence>
<proteinExistence type="predicted"/>
<evidence type="ECO:0000256" key="1">
    <source>
        <dbReference type="SAM" id="MobiDB-lite"/>
    </source>
</evidence>
<sequence>MPCTVHPNRVTTEKCQINSAQFRSPILPIERRPTHVFPKFELLYAARVYNGGFSLDKDIAGGPGAKPDRIAARVRIQDAFDYTTGFPRSVRERERERERGREMGRARLAGEERRMREGGGTRGEGMHILTLRIRPDSYFIHWRPPDLEIFLKHTTNSL</sequence>
<protein>
    <submittedName>
        <fullName evidence="2">Uncharacterized protein</fullName>
    </submittedName>
</protein>
<evidence type="ECO:0000313" key="3">
    <source>
        <dbReference type="Proteomes" id="UP000030748"/>
    </source>
</evidence>
<dbReference type="Proteomes" id="UP000030748">
    <property type="component" value="Unassembled WGS sequence"/>
</dbReference>
<dbReference type="EMBL" id="KI632290">
    <property type="protein sequence ID" value="EYU19456.1"/>
    <property type="molecule type" value="Genomic_DNA"/>
</dbReference>
<name>A0A022PUL1_ERYGU</name>